<gene>
    <name evidence="3" type="ORF">ANE_LOCUS22383</name>
</gene>
<dbReference type="Gene3D" id="3.40.50.10140">
    <property type="entry name" value="Toll/interleukin-1 receptor homology (TIR) domain"/>
    <property type="match status" value="1"/>
</dbReference>
<evidence type="ECO:0000313" key="3">
    <source>
        <dbReference type="EMBL" id="VVB11939.1"/>
    </source>
</evidence>
<evidence type="ECO:0000313" key="4">
    <source>
        <dbReference type="Proteomes" id="UP000489600"/>
    </source>
</evidence>
<evidence type="ECO:0000256" key="1">
    <source>
        <dbReference type="ARBA" id="ARBA00023027"/>
    </source>
</evidence>
<keyword evidence="1" id="KW-0520">NAD</keyword>
<proteinExistence type="predicted"/>
<keyword evidence="4" id="KW-1185">Reference proteome</keyword>
<feature type="domain" description="TIR" evidence="2">
    <location>
        <begin position="3"/>
        <end position="166"/>
    </location>
</feature>
<evidence type="ECO:0000259" key="2">
    <source>
        <dbReference type="PROSITE" id="PS50104"/>
    </source>
</evidence>
<organism evidence="3 4">
    <name type="scientific">Arabis nemorensis</name>
    <dbReference type="NCBI Taxonomy" id="586526"/>
    <lineage>
        <taxon>Eukaryota</taxon>
        <taxon>Viridiplantae</taxon>
        <taxon>Streptophyta</taxon>
        <taxon>Embryophyta</taxon>
        <taxon>Tracheophyta</taxon>
        <taxon>Spermatophyta</taxon>
        <taxon>Magnoliopsida</taxon>
        <taxon>eudicotyledons</taxon>
        <taxon>Gunneridae</taxon>
        <taxon>Pentapetalae</taxon>
        <taxon>rosids</taxon>
        <taxon>malvids</taxon>
        <taxon>Brassicales</taxon>
        <taxon>Brassicaceae</taxon>
        <taxon>Arabideae</taxon>
        <taxon>Arabis</taxon>
    </lineage>
</organism>
<dbReference type="PANTHER" id="PTHR32009:SF109">
    <property type="entry name" value="TOLL-INTERLEUKIN-RESISTANCE (TIR) DOMAIN FAMILY PROTEIN"/>
    <property type="match status" value="1"/>
</dbReference>
<dbReference type="AlphaFoldDB" id="A0A565CE97"/>
<protein>
    <recommendedName>
        <fullName evidence="2">TIR domain-containing protein</fullName>
    </recommendedName>
</protein>
<dbReference type="Proteomes" id="UP000489600">
    <property type="component" value="Unassembled WGS sequence"/>
</dbReference>
<dbReference type="SUPFAM" id="SSF52200">
    <property type="entry name" value="Toll/Interleukin receptor TIR domain"/>
    <property type="match status" value="1"/>
</dbReference>
<comment type="caution">
    <text evidence="3">The sequence shown here is derived from an EMBL/GenBank/DDBJ whole genome shotgun (WGS) entry which is preliminary data.</text>
</comment>
<sequence>MDNRPRVFINFRGKDLRRTFVPHLKYHLKHNNVNVFTDDDLTGKPLVNLLKYIRKSRIVIVIFSISYLESKWCLQELVQVRNCLNNKKLDFYVIPIFYKVRTSHVKDQTGDFGKKFLALRKKHPRLTIWAWKRALRSVAKSSGLTYEKESSLSELDFIYKIVKKTWWLNLLANTLQEEATKLIVSDVNHLNKLLHLSNTSEALNLERSLLKGFMIGFAWKDLISSMQICNSVEISHPAKSLQFHIDDQAKESLENAINWLALHMMSDQTQPALIFSNWDKLDRETKNNIIYFARKKSQTLKAYNEMLIGMTIQGDNSKPFSSHNIPLSGEVPTWDKTLDPKVPQDWPHRAHRRAMSFHDNRERVYPLPCKFMSWHRPENMMSD</sequence>
<accession>A0A565CE97</accession>
<reference evidence="3" key="1">
    <citation type="submission" date="2019-07" db="EMBL/GenBank/DDBJ databases">
        <authorList>
            <person name="Dittberner H."/>
        </authorList>
    </citation>
    <scope>NUCLEOTIDE SEQUENCE [LARGE SCALE GENOMIC DNA]</scope>
</reference>
<dbReference type="EMBL" id="CABITT030000007">
    <property type="protein sequence ID" value="VVB11939.1"/>
    <property type="molecule type" value="Genomic_DNA"/>
</dbReference>
<dbReference type="PROSITE" id="PS50104">
    <property type="entry name" value="TIR"/>
    <property type="match status" value="1"/>
</dbReference>
<dbReference type="PANTHER" id="PTHR32009">
    <property type="entry name" value="TMV RESISTANCE PROTEIN N-LIKE"/>
    <property type="match status" value="1"/>
</dbReference>
<dbReference type="OrthoDB" id="1104772at2759"/>
<dbReference type="GO" id="GO:0007165">
    <property type="term" value="P:signal transduction"/>
    <property type="evidence" value="ECO:0007669"/>
    <property type="project" value="InterPro"/>
</dbReference>
<name>A0A565CE97_9BRAS</name>
<dbReference type="InterPro" id="IPR000157">
    <property type="entry name" value="TIR_dom"/>
</dbReference>
<dbReference type="Pfam" id="PF01582">
    <property type="entry name" value="TIR"/>
    <property type="match status" value="1"/>
</dbReference>
<dbReference type="SMART" id="SM00255">
    <property type="entry name" value="TIR"/>
    <property type="match status" value="1"/>
</dbReference>
<dbReference type="FunFam" id="3.40.50.10140:FF:000007">
    <property type="entry name" value="Disease resistance protein (TIR-NBS-LRR class)"/>
    <property type="match status" value="1"/>
</dbReference>
<dbReference type="InterPro" id="IPR035897">
    <property type="entry name" value="Toll_tir_struct_dom_sf"/>
</dbReference>